<dbReference type="InterPro" id="IPR020084">
    <property type="entry name" value="NUDIX_hydrolase_CS"/>
</dbReference>
<dbReference type="PROSITE" id="PS51462">
    <property type="entry name" value="NUDIX"/>
    <property type="match status" value="1"/>
</dbReference>
<dbReference type="GO" id="GO:0016787">
    <property type="term" value="F:hydrolase activity"/>
    <property type="evidence" value="ECO:0007669"/>
    <property type="project" value="UniProtKB-KW"/>
</dbReference>
<dbReference type="AlphaFoldDB" id="A0A810MW59"/>
<dbReference type="KEGG" id="pry:Prubr_18110"/>
<evidence type="ECO:0000256" key="2">
    <source>
        <dbReference type="ARBA" id="ARBA00022801"/>
    </source>
</evidence>
<accession>A0A810MW59</accession>
<dbReference type="Proteomes" id="UP000680866">
    <property type="component" value="Chromosome"/>
</dbReference>
<feature type="domain" description="Nudix hydrolase" evidence="3">
    <location>
        <begin position="48"/>
        <end position="177"/>
    </location>
</feature>
<evidence type="ECO:0000256" key="1">
    <source>
        <dbReference type="ARBA" id="ARBA00001946"/>
    </source>
</evidence>
<organism evidence="4 5">
    <name type="scientific">Polymorphospora rubra</name>
    <dbReference type="NCBI Taxonomy" id="338584"/>
    <lineage>
        <taxon>Bacteria</taxon>
        <taxon>Bacillati</taxon>
        <taxon>Actinomycetota</taxon>
        <taxon>Actinomycetes</taxon>
        <taxon>Micromonosporales</taxon>
        <taxon>Micromonosporaceae</taxon>
        <taxon>Polymorphospora</taxon>
    </lineage>
</organism>
<reference evidence="4" key="1">
    <citation type="submission" date="2020-08" db="EMBL/GenBank/DDBJ databases">
        <title>Whole genome shotgun sequence of Polymorphospora rubra NBRC 101157.</title>
        <authorList>
            <person name="Komaki H."/>
            <person name="Tamura T."/>
        </authorList>
    </citation>
    <scope>NUCLEOTIDE SEQUENCE</scope>
    <source>
        <strain evidence="4">NBRC 101157</strain>
    </source>
</reference>
<comment type="cofactor">
    <cofactor evidence="1">
        <name>Mg(2+)</name>
        <dbReference type="ChEBI" id="CHEBI:18420"/>
    </cofactor>
</comment>
<dbReference type="InterPro" id="IPR015797">
    <property type="entry name" value="NUDIX_hydrolase-like_dom_sf"/>
</dbReference>
<name>A0A810MW59_9ACTN</name>
<evidence type="ECO:0000313" key="4">
    <source>
        <dbReference type="EMBL" id="BCJ64790.1"/>
    </source>
</evidence>
<dbReference type="EMBL" id="AP023359">
    <property type="protein sequence ID" value="BCJ64790.1"/>
    <property type="molecule type" value="Genomic_DNA"/>
</dbReference>
<proteinExistence type="predicted"/>
<dbReference type="PANTHER" id="PTHR43046">
    <property type="entry name" value="GDP-MANNOSE MANNOSYL HYDROLASE"/>
    <property type="match status" value="1"/>
</dbReference>
<dbReference type="PANTHER" id="PTHR43046:SF14">
    <property type="entry name" value="MUTT_NUDIX FAMILY PROTEIN"/>
    <property type="match status" value="1"/>
</dbReference>
<sequence>MHSMSTEARRASEWTIHGERIVDDSRRAVLSIADVELPDGVRFEQYVLRVPAAAMVVVLDDAERVLMMWRHRFILDRWVWELPGGYLDPDEDPAVCAAREVEEETGWRPRSIEPLVTFQPMVGTIDQANIVYLARGADPTGAAPDVNETERLGWIPLAEIEQHMQEGRIVGAGSVAGLLAVLLRRATGTL</sequence>
<dbReference type="InterPro" id="IPR000086">
    <property type="entry name" value="NUDIX_hydrolase_dom"/>
</dbReference>
<dbReference type="PROSITE" id="PS00893">
    <property type="entry name" value="NUDIX_BOX"/>
    <property type="match status" value="1"/>
</dbReference>
<keyword evidence="2 4" id="KW-0378">Hydrolase</keyword>
<protein>
    <submittedName>
        <fullName evidence="4">NUDIX hydrolase</fullName>
    </submittedName>
</protein>
<keyword evidence="5" id="KW-1185">Reference proteome</keyword>
<dbReference type="SUPFAM" id="SSF55811">
    <property type="entry name" value="Nudix"/>
    <property type="match status" value="1"/>
</dbReference>
<dbReference type="Gene3D" id="3.90.79.10">
    <property type="entry name" value="Nucleoside Triphosphate Pyrophosphohydrolase"/>
    <property type="match status" value="1"/>
</dbReference>
<dbReference type="CDD" id="cd03424">
    <property type="entry name" value="NUDIX_ADPRase_Nudt5_UGPPase_Nudt14"/>
    <property type="match status" value="1"/>
</dbReference>
<evidence type="ECO:0000259" key="3">
    <source>
        <dbReference type="PROSITE" id="PS51462"/>
    </source>
</evidence>
<evidence type="ECO:0000313" key="5">
    <source>
        <dbReference type="Proteomes" id="UP000680866"/>
    </source>
</evidence>
<dbReference type="Pfam" id="PF00293">
    <property type="entry name" value="NUDIX"/>
    <property type="match status" value="1"/>
</dbReference>
<gene>
    <name evidence="4" type="ORF">Prubr_18110</name>
</gene>